<evidence type="ECO:0000256" key="5">
    <source>
        <dbReference type="ARBA" id="ARBA00022833"/>
    </source>
</evidence>
<dbReference type="SMART" id="SM00437">
    <property type="entry name" value="TOP1Ac"/>
    <property type="match status" value="1"/>
</dbReference>
<dbReference type="SMR" id="Q74N66"/>
<dbReference type="SUPFAM" id="SSF56712">
    <property type="entry name" value="Prokaryotic type I DNA topoisomerase"/>
    <property type="match status" value="1"/>
</dbReference>
<organism evidence="11 12">
    <name type="scientific">Nanoarchaeum equitans (strain Kin4-M)</name>
    <dbReference type="NCBI Taxonomy" id="228908"/>
    <lineage>
        <taxon>Archaea</taxon>
        <taxon>Nanobdellota</taxon>
        <taxon>Candidatus Nanoarchaeia</taxon>
        <taxon>Nanoarchaeales</taxon>
        <taxon>Nanoarchaeaceae</taxon>
        <taxon>Nanoarchaeum</taxon>
    </lineage>
</organism>
<dbReference type="BioCyc" id="NEQU228908:GJB6-49-MONOMER"/>
<evidence type="ECO:0000256" key="6">
    <source>
        <dbReference type="ARBA" id="ARBA00023029"/>
    </source>
</evidence>
<dbReference type="InterPro" id="IPR023406">
    <property type="entry name" value="Topo_IA_AS"/>
</dbReference>
<evidence type="ECO:0000256" key="1">
    <source>
        <dbReference type="ARBA" id="ARBA00000213"/>
    </source>
</evidence>
<dbReference type="PRINTS" id="PR00417">
    <property type="entry name" value="PRTPISMRASEI"/>
</dbReference>
<dbReference type="Proteomes" id="UP000000578">
    <property type="component" value="Chromosome"/>
</dbReference>
<dbReference type="GO" id="GO:0006310">
    <property type="term" value="P:DNA recombination"/>
    <property type="evidence" value="ECO:0007669"/>
    <property type="project" value="TreeGrafter"/>
</dbReference>
<dbReference type="Pfam" id="PF01751">
    <property type="entry name" value="Toprim"/>
    <property type="match status" value="1"/>
</dbReference>
<dbReference type="PROSITE" id="PS52039">
    <property type="entry name" value="TOPO_IA_2"/>
    <property type="match status" value="1"/>
</dbReference>
<accession>Q74N66</accession>
<feature type="domain" description="Topo IA-type catalytic" evidence="10">
    <location>
        <begin position="141"/>
        <end position="408"/>
    </location>
</feature>
<dbReference type="CDD" id="cd01028">
    <property type="entry name" value="TOPRIM_TopoIA"/>
    <property type="match status" value="1"/>
</dbReference>
<dbReference type="GO" id="GO:0006281">
    <property type="term" value="P:DNA repair"/>
    <property type="evidence" value="ECO:0007669"/>
    <property type="project" value="TreeGrafter"/>
</dbReference>
<name>Q74N66_NANEQ</name>
<dbReference type="GO" id="GO:0006265">
    <property type="term" value="P:DNA topological change"/>
    <property type="evidence" value="ECO:0007669"/>
    <property type="project" value="InterPro"/>
</dbReference>
<dbReference type="Gene3D" id="1.10.290.10">
    <property type="entry name" value="Topoisomerase I, domain 4"/>
    <property type="match status" value="1"/>
</dbReference>
<dbReference type="InterPro" id="IPR003602">
    <property type="entry name" value="Topo_IA_DNA-bd_dom"/>
</dbReference>
<keyword evidence="7" id="KW-0238">DNA-binding</keyword>
<dbReference type="PROSITE" id="PS50880">
    <property type="entry name" value="TOPRIM"/>
    <property type="match status" value="1"/>
</dbReference>
<feature type="domain" description="Toprim" evidence="9">
    <location>
        <begin position="1"/>
        <end position="126"/>
    </location>
</feature>
<dbReference type="GO" id="GO:0003677">
    <property type="term" value="F:DNA binding"/>
    <property type="evidence" value="ECO:0007669"/>
    <property type="project" value="UniProtKB-KW"/>
</dbReference>
<protein>
    <recommendedName>
        <fullName evidence="3">DNA topoisomerase</fullName>
        <ecNumber evidence="3">5.6.2.1</ecNumber>
    </recommendedName>
</protein>
<gene>
    <name evidence="11" type="ordered locus">NEQ045</name>
</gene>
<dbReference type="KEGG" id="neq:NEQ045"/>
<evidence type="ECO:0000313" key="12">
    <source>
        <dbReference type="Proteomes" id="UP000000578"/>
    </source>
</evidence>
<dbReference type="InterPro" id="IPR003601">
    <property type="entry name" value="Topo_IA_2"/>
</dbReference>
<dbReference type="GO" id="GO:0003917">
    <property type="term" value="F:DNA topoisomerase type I (single strand cut, ATP-independent) activity"/>
    <property type="evidence" value="ECO:0007669"/>
    <property type="project" value="UniProtKB-EC"/>
</dbReference>
<dbReference type="STRING" id="228908.NEQ045"/>
<dbReference type="SMART" id="SM00436">
    <property type="entry name" value="TOP1Bc"/>
    <property type="match status" value="1"/>
</dbReference>
<dbReference type="EMBL" id="AE017199">
    <property type="protein sequence ID" value="AAR38900.1"/>
    <property type="molecule type" value="Genomic_DNA"/>
</dbReference>
<dbReference type="PANTHER" id="PTHR11390">
    <property type="entry name" value="PROKARYOTIC DNA TOPOISOMERASE"/>
    <property type="match status" value="1"/>
</dbReference>
<evidence type="ECO:0000256" key="2">
    <source>
        <dbReference type="ARBA" id="ARBA00009446"/>
    </source>
</evidence>
<dbReference type="SMART" id="SM00493">
    <property type="entry name" value="TOPRIM"/>
    <property type="match status" value="1"/>
</dbReference>
<dbReference type="InterPro" id="IPR000380">
    <property type="entry name" value="Topo_IA"/>
</dbReference>
<evidence type="ECO:0000256" key="7">
    <source>
        <dbReference type="ARBA" id="ARBA00023125"/>
    </source>
</evidence>
<dbReference type="PROSITE" id="PS00396">
    <property type="entry name" value="TOPO_IA_1"/>
    <property type="match status" value="1"/>
</dbReference>
<reference evidence="11 12" key="1">
    <citation type="journal article" date="2003" name="Proc. Natl. Acad. Sci. U.S.A.">
        <title>The genome of Nanoarchaeum equitans: insights into early archaeal evolution and derived parasitism.</title>
        <authorList>
            <person name="Waters E."/>
            <person name="Hohn M.J."/>
            <person name="Ahel I."/>
            <person name="Graham D.E."/>
            <person name="Adams M.D."/>
            <person name="Barnstead M."/>
            <person name="Beeson K.Y."/>
            <person name="Bibbs L."/>
            <person name="Bolanos R."/>
            <person name="Keller M."/>
            <person name="Kretz K."/>
            <person name="Lin X."/>
            <person name="Mathur E."/>
            <person name="Ni J."/>
            <person name="Podar M."/>
            <person name="Richardson T."/>
            <person name="Sutton G.G."/>
            <person name="Simon M."/>
            <person name="Soll D."/>
            <person name="Stetter K.O."/>
            <person name="Short J.M."/>
            <person name="Noordewier M."/>
        </authorList>
    </citation>
    <scope>NUCLEOTIDE SEQUENCE [LARGE SCALE GENOMIC DNA]</scope>
    <source>
        <strain evidence="11 12">Kin4-M</strain>
    </source>
</reference>
<keyword evidence="5" id="KW-0862">Zinc</keyword>
<sequence length="408" mass="47712">MIIIAEKPSVAKRITFSLTTNYKLISKNPPQYYFKIDSKPVIVIPAAGHIYNLDTNQRGYPVFDYFWNVEKGKTKFAKAFSKYKNEKEVIVATDYDLEGELIGYNILRFALNKTNAKRMVFSALTPKDLREAFFNLRESIDKNLAIAGETRHIIDWLYGINLSRALTYALRHYVKDVTLSIGRVQGPTLRLVYEREKEISNFIPEEYYRVVFIHKNYKFYYIEKLKNLERAKEIAKCKELKIVRVKEEKVYLPPPHPYNLSAIQQDAYKFYKISPKDTLLILQKLYTNGYISYPRTSSNILPESLDYRYILEKLKLWGYSYYISYLLKKPILKPNNGNIEDAHPAIYPTGIIPKGLSKKESLIYDLIVRNFIATFMDKALIIKFKVYGRCDKYLFVYEGQSYGNSSGK</sequence>
<evidence type="ECO:0000313" key="11">
    <source>
        <dbReference type="EMBL" id="AAR38900.1"/>
    </source>
</evidence>
<keyword evidence="12" id="KW-1185">Reference proteome</keyword>
<evidence type="ECO:0000256" key="8">
    <source>
        <dbReference type="ARBA" id="ARBA00023235"/>
    </source>
</evidence>
<comment type="similarity">
    <text evidence="2">Belongs to the type IA topoisomerase family.</text>
</comment>
<dbReference type="Gene3D" id="1.10.460.10">
    <property type="entry name" value="Topoisomerase I, domain 2"/>
    <property type="match status" value="1"/>
</dbReference>
<dbReference type="InterPro" id="IPR013824">
    <property type="entry name" value="Topo_IA_cen_sub1"/>
</dbReference>
<dbReference type="PATRIC" id="fig|228908.8.peg.45"/>
<dbReference type="Gene3D" id="3.40.50.140">
    <property type="match status" value="1"/>
</dbReference>
<dbReference type="Pfam" id="PF01131">
    <property type="entry name" value="Topoisom_bac"/>
    <property type="match status" value="1"/>
</dbReference>
<dbReference type="HOGENOM" id="CLU_002929_1_4_2"/>
<keyword evidence="6" id="KW-0799">Topoisomerase</keyword>
<dbReference type="AlphaFoldDB" id="Q74N66"/>
<dbReference type="GO" id="GO:0046872">
    <property type="term" value="F:metal ion binding"/>
    <property type="evidence" value="ECO:0007669"/>
    <property type="project" value="UniProtKB-KW"/>
</dbReference>
<dbReference type="InterPro" id="IPR006171">
    <property type="entry name" value="TOPRIM_dom"/>
</dbReference>
<evidence type="ECO:0000259" key="10">
    <source>
        <dbReference type="PROSITE" id="PS52039"/>
    </source>
</evidence>
<evidence type="ECO:0000259" key="9">
    <source>
        <dbReference type="PROSITE" id="PS50880"/>
    </source>
</evidence>
<dbReference type="InterPro" id="IPR023405">
    <property type="entry name" value="Topo_IA_core_domain"/>
</dbReference>
<dbReference type="PANTHER" id="PTHR11390:SF26">
    <property type="entry name" value="DNA TOPOISOMERASE 1"/>
    <property type="match status" value="1"/>
</dbReference>
<dbReference type="InterPro" id="IPR013497">
    <property type="entry name" value="Topo_IA_cen"/>
</dbReference>
<dbReference type="EnsemblBacteria" id="AAR38900">
    <property type="protein sequence ID" value="AAR38900"/>
    <property type="gene ID" value="NEQ045"/>
</dbReference>
<evidence type="ECO:0000256" key="4">
    <source>
        <dbReference type="ARBA" id="ARBA00022723"/>
    </source>
</evidence>
<dbReference type="InterPro" id="IPR013826">
    <property type="entry name" value="Topo_IA_cen_sub3"/>
</dbReference>
<keyword evidence="8" id="KW-0413">Isomerase</keyword>
<keyword evidence="4" id="KW-0479">Metal-binding</keyword>
<comment type="catalytic activity">
    <reaction evidence="1">
        <text>ATP-independent breakage of single-stranded DNA, followed by passage and rejoining.</text>
        <dbReference type="EC" id="5.6.2.1"/>
    </reaction>
</comment>
<dbReference type="EC" id="5.6.2.1" evidence="3"/>
<evidence type="ECO:0000256" key="3">
    <source>
        <dbReference type="ARBA" id="ARBA00012891"/>
    </source>
</evidence>
<proteinExistence type="inferred from homology"/>